<dbReference type="InterPro" id="IPR012675">
    <property type="entry name" value="Beta-grasp_dom_sf"/>
</dbReference>
<evidence type="ECO:0000259" key="10">
    <source>
        <dbReference type="PROSITE" id="PS51384"/>
    </source>
</evidence>
<dbReference type="GO" id="GO:0051537">
    <property type="term" value="F:2 iron, 2 sulfur cluster binding"/>
    <property type="evidence" value="ECO:0007669"/>
    <property type="project" value="UniProtKB-KW"/>
</dbReference>
<dbReference type="InterPro" id="IPR036010">
    <property type="entry name" value="2Fe-2S_ferredoxin-like_sf"/>
</dbReference>
<organism evidence="11 12">
    <name type="scientific">Avrilella dinanensis</name>
    <dbReference type="NCBI Taxonomy" id="2008672"/>
    <lineage>
        <taxon>Bacteria</taxon>
        <taxon>Pseudomonadati</taxon>
        <taxon>Bacteroidota</taxon>
        <taxon>Flavobacteriia</taxon>
        <taxon>Flavobacteriales</taxon>
        <taxon>Flavobacteriaceae</taxon>
        <taxon>Avrilella</taxon>
    </lineage>
</organism>
<comment type="cofactor">
    <cofactor evidence="1">
        <name>FAD</name>
        <dbReference type="ChEBI" id="CHEBI:57692"/>
    </cofactor>
</comment>
<dbReference type="PROSITE" id="PS51384">
    <property type="entry name" value="FAD_FR"/>
    <property type="match status" value="1"/>
</dbReference>
<dbReference type="CDD" id="cd06214">
    <property type="entry name" value="PA_degradation_oxidoreductase_like"/>
    <property type="match status" value="1"/>
</dbReference>
<name>A0A2M9R343_9FLAO</name>
<keyword evidence="6" id="KW-0560">Oxidoreductase</keyword>
<evidence type="ECO:0000256" key="3">
    <source>
        <dbReference type="ARBA" id="ARBA00022714"/>
    </source>
</evidence>
<dbReference type="PRINTS" id="PR00371">
    <property type="entry name" value="FPNCR"/>
</dbReference>
<dbReference type="GO" id="GO:0046872">
    <property type="term" value="F:metal ion binding"/>
    <property type="evidence" value="ECO:0007669"/>
    <property type="project" value="UniProtKB-KW"/>
</dbReference>
<protein>
    <submittedName>
        <fullName evidence="11">Flavodoxin reductase</fullName>
    </submittedName>
</protein>
<dbReference type="PRINTS" id="PR00410">
    <property type="entry name" value="PHEHYDRXLASE"/>
</dbReference>
<dbReference type="InterPro" id="IPR001709">
    <property type="entry name" value="Flavoprot_Pyr_Nucl_cyt_Rdtase"/>
</dbReference>
<keyword evidence="12" id="KW-1185">Reference proteome</keyword>
<evidence type="ECO:0000256" key="1">
    <source>
        <dbReference type="ARBA" id="ARBA00001974"/>
    </source>
</evidence>
<keyword evidence="3" id="KW-0001">2Fe-2S</keyword>
<dbReference type="Pfam" id="PF00970">
    <property type="entry name" value="FAD_binding_6"/>
    <property type="match status" value="1"/>
</dbReference>
<dbReference type="PANTHER" id="PTHR47354:SF8">
    <property type="entry name" value="1,2-PHENYLACETYL-COA EPOXIDASE, SUBUNIT E"/>
    <property type="match status" value="1"/>
</dbReference>
<dbReference type="SUPFAM" id="SSF52343">
    <property type="entry name" value="Ferredoxin reductase-like, C-terminal NADP-linked domain"/>
    <property type="match status" value="1"/>
</dbReference>
<dbReference type="InterPro" id="IPR001041">
    <property type="entry name" value="2Fe-2S_ferredoxin-type"/>
</dbReference>
<dbReference type="PROSITE" id="PS00197">
    <property type="entry name" value="2FE2S_FER_1"/>
    <property type="match status" value="1"/>
</dbReference>
<dbReference type="SUPFAM" id="SSF63380">
    <property type="entry name" value="Riboflavin synthase domain-like"/>
    <property type="match status" value="1"/>
</dbReference>
<dbReference type="Pfam" id="PF00175">
    <property type="entry name" value="NAD_binding_1"/>
    <property type="match status" value="1"/>
</dbReference>
<dbReference type="InterPro" id="IPR050415">
    <property type="entry name" value="MRET"/>
</dbReference>
<gene>
    <name evidence="11" type="ORF">CDL10_01275</name>
</gene>
<dbReference type="InterPro" id="IPR017938">
    <property type="entry name" value="Riboflavin_synthase-like_b-brl"/>
</dbReference>
<dbReference type="RefSeq" id="WP_100676846.1">
    <property type="nucleotide sequence ID" value="NZ_NIPO01000001.1"/>
</dbReference>
<evidence type="ECO:0000259" key="9">
    <source>
        <dbReference type="PROSITE" id="PS51085"/>
    </source>
</evidence>
<dbReference type="PANTHER" id="PTHR47354">
    <property type="entry name" value="NADH OXIDOREDUCTASE HCR"/>
    <property type="match status" value="1"/>
</dbReference>
<feature type="domain" description="FAD-binding FR-type" evidence="10">
    <location>
        <begin position="2"/>
        <end position="106"/>
    </location>
</feature>
<dbReference type="CDD" id="cd00207">
    <property type="entry name" value="fer2"/>
    <property type="match status" value="1"/>
</dbReference>
<dbReference type="Pfam" id="PF00111">
    <property type="entry name" value="Fer2"/>
    <property type="match status" value="1"/>
</dbReference>
<reference evidence="11 12" key="1">
    <citation type="submission" date="2017-06" db="EMBL/GenBank/DDBJ databases">
        <title>Description of Avrilella dinanensis gen. nov. sp. nov.</title>
        <authorList>
            <person name="Leyer C."/>
            <person name="Sassi M."/>
            <person name="Minet J."/>
            <person name="Kayal S."/>
            <person name="Cattoir V."/>
        </authorList>
    </citation>
    <scope>NUCLEOTIDE SEQUENCE [LARGE SCALE GENOMIC DNA]</scope>
    <source>
        <strain evidence="11 12">UR159</strain>
    </source>
</reference>
<keyword evidence="2" id="KW-0285">Flavoprotein</keyword>
<evidence type="ECO:0000256" key="7">
    <source>
        <dbReference type="ARBA" id="ARBA00023004"/>
    </source>
</evidence>
<dbReference type="InterPro" id="IPR039261">
    <property type="entry name" value="FNR_nucleotide-bd"/>
</dbReference>
<keyword evidence="4" id="KW-0479">Metal-binding</keyword>
<dbReference type="Gene3D" id="2.40.30.10">
    <property type="entry name" value="Translation factors"/>
    <property type="match status" value="1"/>
</dbReference>
<dbReference type="PROSITE" id="PS51085">
    <property type="entry name" value="2FE2S_FER_2"/>
    <property type="match status" value="1"/>
</dbReference>
<feature type="domain" description="2Fe-2S ferredoxin-type" evidence="9">
    <location>
        <begin position="258"/>
        <end position="348"/>
    </location>
</feature>
<evidence type="ECO:0000256" key="4">
    <source>
        <dbReference type="ARBA" id="ARBA00022723"/>
    </source>
</evidence>
<dbReference type="InterPro" id="IPR001433">
    <property type="entry name" value="OxRdtase_FAD/NAD-bd"/>
</dbReference>
<dbReference type="AlphaFoldDB" id="A0A2M9R343"/>
<evidence type="ECO:0000313" key="12">
    <source>
        <dbReference type="Proteomes" id="UP000231960"/>
    </source>
</evidence>
<proteinExistence type="predicted"/>
<dbReference type="EMBL" id="NIPO01000001">
    <property type="protein sequence ID" value="PJR03278.1"/>
    <property type="molecule type" value="Genomic_DNA"/>
</dbReference>
<keyword evidence="7" id="KW-0408">Iron</keyword>
<evidence type="ECO:0000313" key="11">
    <source>
        <dbReference type="EMBL" id="PJR03278.1"/>
    </source>
</evidence>
<evidence type="ECO:0000256" key="8">
    <source>
        <dbReference type="ARBA" id="ARBA00023014"/>
    </source>
</evidence>
<keyword evidence="8" id="KW-0411">Iron-sulfur</keyword>
<dbReference type="InterPro" id="IPR017927">
    <property type="entry name" value="FAD-bd_FR_type"/>
</dbReference>
<accession>A0A2M9R343</accession>
<dbReference type="GO" id="GO:0050660">
    <property type="term" value="F:flavin adenine dinucleotide binding"/>
    <property type="evidence" value="ECO:0007669"/>
    <property type="project" value="TreeGrafter"/>
</dbReference>
<keyword evidence="5" id="KW-0274">FAD</keyword>
<dbReference type="InterPro" id="IPR006058">
    <property type="entry name" value="2Fe2S_fd_BS"/>
</dbReference>
<dbReference type="Gene3D" id="3.10.20.30">
    <property type="match status" value="1"/>
</dbReference>
<dbReference type="SUPFAM" id="SSF54292">
    <property type="entry name" value="2Fe-2S ferredoxin-like"/>
    <property type="match status" value="1"/>
</dbReference>
<evidence type="ECO:0000256" key="5">
    <source>
        <dbReference type="ARBA" id="ARBA00022827"/>
    </source>
</evidence>
<dbReference type="Proteomes" id="UP000231960">
    <property type="component" value="Unassembled WGS sequence"/>
</dbReference>
<dbReference type="Gene3D" id="3.40.50.80">
    <property type="entry name" value="Nucleotide-binding domain of ferredoxin-NADP reductase (FNR) module"/>
    <property type="match status" value="1"/>
</dbReference>
<dbReference type="OrthoDB" id="9789468at2"/>
<evidence type="ECO:0000256" key="6">
    <source>
        <dbReference type="ARBA" id="ARBA00023002"/>
    </source>
</evidence>
<evidence type="ECO:0000256" key="2">
    <source>
        <dbReference type="ARBA" id="ARBA00022630"/>
    </source>
</evidence>
<dbReference type="InterPro" id="IPR008333">
    <property type="entry name" value="Cbr1-like_FAD-bd_dom"/>
</dbReference>
<dbReference type="GO" id="GO:0016491">
    <property type="term" value="F:oxidoreductase activity"/>
    <property type="evidence" value="ECO:0007669"/>
    <property type="project" value="UniProtKB-KW"/>
</dbReference>
<comment type="caution">
    <text evidence="11">The sequence shown here is derived from an EMBL/GenBank/DDBJ whole genome shotgun (WGS) entry which is preliminary data.</text>
</comment>
<sequence>MSTFHSLQVIDVRRETPKSVSVSFAVPDNLKTDYQFVSGQYINIKYIHEGEEIRRSYSVCSSPNSDELRIVVKELENGIFSKFANTQLKTGDVLEVGTPEGRFVFEPDTTKERNILTIAAGSGITPVISIIQSVLENEPKSKAVLIYGNRNVEETIFHQQILALQEKYPDNFYPYFTFTRAQSDGAHFGRIDKPLINFVAKNKHKDHVFDAYYVCGPEDLIHKTSSILEENGVDKDRIKFELFTPMDNQVEVQTEGQAQLTVTVDGVTTTFSVDKKTDILSAALKQGIDAPYSCQGGICSSCMCRVVEGGVEMISNHILTDEEIEDGLILSCQSYAITDEVVIDYDDV</sequence>